<evidence type="ECO:0000256" key="2">
    <source>
        <dbReference type="ARBA" id="ARBA00022723"/>
    </source>
</evidence>
<keyword evidence="3" id="KW-0862">Zinc</keyword>
<feature type="domain" description="CENP-V/GFA" evidence="5">
    <location>
        <begin position="19"/>
        <end position="119"/>
    </location>
</feature>
<organism evidence="6 7">
    <name type="scientific">Roseibium aestuarii</name>
    <dbReference type="NCBI Taxonomy" id="2600299"/>
    <lineage>
        <taxon>Bacteria</taxon>
        <taxon>Pseudomonadati</taxon>
        <taxon>Pseudomonadota</taxon>
        <taxon>Alphaproteobacteria</taxon>
        <taxon>Hyphomicrobiales</taxon>
        <taxon>Stappiaceae</taxon>
        <taxon>Roseibium</taxon>
    </lineage>
</organism>
<keyword evidence="4" id="KW-0456">Lyase</keyword>
<accession>A0ABW4JY13</accession>
<dbReference type="PANTHER" id="PTHR33337:SF40">
    <property type="entry name" value="CENP-V_GFA DOMAIN-CONTAINING PROTEIN-RELATED"/>
    <property type="match status" value="1"/>
</dbReference>
<dbReference type="InterPro" id="IPR011057">
    <property type="entry name" value="Mss4-like_sf"/>
</dbReference>
<reference evidence="7" key="1">
    <citation type="journal article" date="2019" name="Int. J. Syst. Evol. Microbiol.">
        <title>The Global Catalogue of Microorganisms (GCM) 10K type strain sequencing project: providing services to taxonomists for standard genome sequencing and annotation.</title>
        <authorList>
            <consortium name="The Broad Institute Genomics Platform"/>
            <consortium name="The Broad Institute Genome Sequencing Center for Infectious Disease"/>
            <person name="Wu L."/>
            <person name="Ma J."/>
        </authorList>
    </citation>
    <scope>NUCLEOTIDE SEQUENCE [LARGE SCALE GENOMIC DNA]</scope>
    <source>
        <strain evidence="7">JCM 3369</strain>
    </source>
</reference>
<evidence type="ECO:0000256" key="3">
    <source>
        <dbReference type="ARBA" id="ARBA00022833"/>
    </source>
</evidence>
<evidence type="ECO:0000256" key="1">
    <source>
        <dbReference type="ARBA" id="ARBA00005495"/>
    </source>
</evidence>
<evidence type="ECO:0000256" key="4">
    <source>
        <dbReference type="ARBA" id="ARBA00023239"/>
    </source>
</evidence>
<proteinExistence type="inferred from homology"/>
<keyword evidence="7" id="KW-1185">Reference proteome</keyword>
<keyword evidence="2" id="KW-0479">Metal-binding</keyword>
<dbReference type="PROSITE" id="PS51891">
    <property type="entry name" value="CENP_V_GFA"/>
    <property type="match status" value="1"/>
</dbReference>
<dbReference type="EMBL" id="JBHUFA010000004">
    <property type="protein sequence ID" value="MFD1696431.1"/>
    <property type="molecule type" value="Genomic_DNA"/>
</dbReference>
<name>A0ABW4JY13_9HYPH</name>
<evidence type="ECO:0000313" key="7">
    <source>
        <dbReference type="Proteomes" id="UP001597327"/>
    </source>
</evidence>
<dbReference type="PANTHER" id="PTHR33337">
    <property type="entry name" value="GFA DOMAIN-CONTAINING PROTEIN"/>
    <property type="match status" value="1"/>
</dbReference>
<dbReference type="InterPro" id="IPR006913">
    <property type="entry name" value="CENP-V/GFA"/>
</dbReference>
<dbReference type="RefSeq" id="WP_244304548.1">
    <property type="nucleotide sequence ID" value="NZ_JBHUFA010000004.1"/>
</dbReference>
<dbReference type="Proteomes" id="UP001597327">
    <property type="component" value="Unassembled WGS sequence"/>
</dbReference>
<protein>
    <submittedName>
        <fullName evidence="6">GFA family protein</fullName>
    </submittedName>
</protein>
<sequence length="168" mass="18636">MKQNHREGHHHMTGISYPLRGACRCGDCAFEIGSDPLITSACHCRGCQQMSSAPYSITAIMPGDAFRVTKGDPVPCGLKGEAIRHFGCPSCMTWMFTRLSFMPDVVNVRSVLLEDPRWTLPFMETQTAERLDWARTPASHSYERFPAPEEFPALIQAFAAASRRGAEG</sequence>
<dbReference type="Gene3D" id="3.90.1590.10">
    <property type="entry name" value="glutathione-dependent formaldehyde- activating enzyme (gfa)"/>
    <property type="match status" value="1"/>
</dbReference>
<evidence type="ECO:0000313" key="6">
    <source>
        <dbReference type="EMBL" id="MFD1696431.1"/>
    </source>
</evidence>
<evidence type="ECO:0000259" key="5">
    <source>
        <dbReference type="PROSITE" id="PS51891"/>
    </source>
</evidence>
<dbReference type="Pfam" id="PF04828">
    <property type="entry name" value="GFA"/>
    <property type="match status" value="1"/>
</dbReference>
<gene>
    <name evidence="6" type="ORF">ACFSC7_12955</name>
</gene>
<comment type="similarity">
    <text evidence="1">Belongs to the Gfa family.</text>
</comment>
<dbReference type="SUPFAM" id="SSF51316">
    <property type="entry name" value="Mss4-like"/>
    <property type="match status" value="1"/>
</dbReference>
<comment type="caution">
    <text evidence="6">The sequence shown here is derived from an EMBL/GenBank/DDBJ whole genome shotgun (WGS) entry which is preliminary data.</text>
</comment>